<evidence type="ECO:0000256" key="3">
    <source>
        <dbReference type="ARBA" id="ARBA00022801"/>
    </source>
</evidence>
<keyword evidence="4" id="KW-0788">Thiol protease</keyword>
<dbReference type="Pfam" id="PF02902">
    <property type="entry name" value="Peptidase_C48"/>
    <property type="match status" value="1"/>
</dbReference>
<dbReference type="GO" id="GO:0016929">
    <property type="term" value="F:deSUMOylase activity"/>
    <property type="evidence" value="ECO:0007669"/>
    <property type="project" value="TreeGrafter"/>
</dbReference>
<dbReference type="EMBL" id="JAAAUY010000052">
    <property type="protein sequence ID" value="KAF9336643.1"/>
    <property type="molecule type" value="Genomic_DNA"/>
</dbReference>
<dbReference type="GO" id="GO:0016926">
    <property type="term" value="P:protein desumoylation"/>
    <property type="evidence" value="ECO:0007669"/>
    <property type="project" value="TreeGrafter"/>
</dbReference>
<dbReference type="PANTHER" id="PTHR12606:SF141">
    <property type="entry name" value="GH15225P-RELATED"/>
    <property type="match status" value="1"/>
</dbReference>
<feature type="compositionally biased region" description="Low complexity" evidence="5">
    <location>
        <begin position="87"/>
        <end position="102"/>
    </location>
</feature>
<keyword evidence="2" id="KW-0645">Protease</keyword>
<evidence type="ECO:0000256" key="2">
    <source>
        <dbReference type="ARBA" id="ARBA00022670"/>
    </source>
</evidence>
<dbReference type="GO" id="GO:0080090">
    <property type="term" value="P:regulation of primary metabolic process"/>
    <property type="evidence" value="ECO:0007669"/>
    <property type="project" value="UniProtKB-ARBA"/>
</dbReference>
<organism evidence="7 8">
    <name type="scientific">Podila minutissima</name>
    <dbReference type="NCBI Taxonomy" id="64525"/>
    <lineage>
        <taxon>Eukaryota</taxon>
        <taxon>Fungi</taxon>
        <taxon>Fungi incertae sedis</taxon>
        <taxon>Mucoromycota</taxon>
        <taxon>Mortierellomycotina</taxon>
        <taxon>Mortierellomycetes</taxon>
        <taxon>Mortierellales</taxon>
        <taxon>Mortierellaceae</taxon>
        <taxon>Podila</taxon>
    </lineage>
</organism>
<evidence type="ECO:0000256" key="5">
    <source>
        <dbReference type="SAM" id="MobiDB-lite"/>
    </source>
</evidence>
<keyword evidence="3" id="KW-0378">Hydrolase</keyword>
<dbReference type="FunFam" id="3.40.395.10:FF:000001">
    <property type="entry name" value="Sentrin-specific protease 1"/>
    <property type="match status" value="1"/>
</dbReference>
<dbReference type="InterPro" id="IPR038765">
    <property type="entry name" value="Papain-like_cys_pep_sf"/>
</dbReference>
<feature type="domain" description="Ubiquitin-like protease family profile" evidence="6">
    <location>
        <begin position="379"/>
        <end position="543"/>
    </location>
</feature>
<dbReference type="GO" id="GO:0005634">
    <property type="term" value="C:nucleus"/>
    <property type="evidence" value="ECO:0007669"/>
    <property type="project" value="TreeGrafter"/>
</dbReference>
<sequence length="573" mass="65032">MAPGEYSKKAKVLVSAGLSSIFSKFDPLSLYTSPRQANDNQTSQPLGWVGAYPHLASMQDAFSGLGRDSLQDRVSHPAAYGRRGQHRSTPSLSSLSSESSRPYQLKPYTKLPSSIAPTSQFVRLQASPSDDGSRSSLQSDDSGSDNGLPYLHNHHHLWGAPRFGHLSDRYHQDSLLRMRSRIHAGKAQKPTSLLQSKYTKDDSLARQHILDRYSQVNSKSTQNRLKAALDATIGALRSDSNKPAEIQGSATDSNKDDITEQWRIRGYGRPFDVDEKPVERPHVVKRPAWVRTKVVDKEPSWLQNLRNLVAKTLPIVAEVKKDLPGYQGIVDEHERIERELSEELETKQEQLTPLSKDEVKKVQTALSDGYGQVVEGFNVSIMKKDIHTLRPGEWLNDEVINFYGQLIMARNKESTALPKVHVFSTFFYKTLSESGYDKVRRWTKKVNVFAMDYLLVPIHCSGNHWTSAVIDMKKKQVEYYDSLLGNNPKCFLILRDYLDRESQDKLKKPFDSTGWENVCPKDIPRQQNGYDCGVFTCTFIERKSRGIAKFKFSQQNMPLLRQKMVLNIINKSL</sequence>
<keyword evidence="8" id="KW-1185">Reference proteome</keyword>
<dbReference type="GO" id="GO:0060255">
    <property type="term" value="P:regulation of macromolecule metabolic process"/>
    <property type="evidence" value="ECO:0007669"/>
    <property type="project" value="UniProtKB-ARBA"/>
</dbReference>
<dbReference type="SUPFAM" id="SSF54001">
    <property type="entry name" value="Cysteine proteinases"/>
    <property type="match status" value="1"/>
</dbReference>
<evidence type="ECO:0000313" key="8">
    <source>
        <dbReference type="Proteomes" id="UP000696485"/>
    </source>
</evidence>
<protein>
    <submittedName>
        <fullName evidence="7">SUMO1 sentrin specific peptidase 1</fullName>
    </submittedName>
</protein>
<feature type="region of interest" description="Disordered" evidence="5">
    <location>
        <begin position="124"/>
        <end position="148"/>
    </location>
</feature>
<evidence type="ECO:0000313" key="7">
    <source>
        <dbReference type="EMBL" id="KAF9336643.1"/>
    </source>
</evidence>
<reference evidence="7" key="1">
    <citation type="journal article" date="2020" name="Fungal Divers.">
        <title>Resolving the Mortierellaceae phylogeny through synthesis of multi-gene phylogenetics and phylogenomics.</title>
        <authorList>
            <person name="Vandepol N."/>
            <person name="Liber J."/>
            <person name="Desiro A."/>
            <person name="Na H."/>
            <person name="Kennedy M."/>
            <person name="Barry K."/>
            <person name="Grigoriev I.V."/>
            <person name="Miller A.N."/>
            <person name="O'Donnell K."/>
            <person name="Stajich J.E."/>
            <person name="Bonito G."/>
        </authorList>
    </citation>
    <scope>NUCLEOTIDE SEQUENCE</scope>
    <source>
        <strain evidence="7">NVP1</strain>
    </source>
</reference>
<dbReference type="PANTHER" id="PTHR12606">
    <property type="entry name" value="SENTRIN/SUMO-SPECIFIC PROTEASE"/>
    <property type="match status" value="1"/>
</dbReference>
<feature type="region of interest" description="Disordered" evidence="5">
    <location>
        <begin position="77"/>
        <end position="111"/>
    </location>
</feature>
<gene>
    <name evidence="7" type="primary">SENP1</name>
    <name evidence="7" type="ORF">BG006_007969</name>
</gene>
<dbReference type="Proteomes" id="UP000696485">
    <property type="component" value="Unassembled WGS sequence"/>
</dbReference>
<dbReference type="Gene3D" id="3.40.395.10">
    <property type="entry name" value="Adenoviral Proteinase, Chain A"/>
    <property type="match status" value="1"/>
</dbReference>
<comment type="similarity">
    <text evidence="1">Belongs to the peptidase C48 family.</text>
</comment>
<dbReference type="PROSITE" id="PS50600">
    <property type="entry name" value="ULP_PROTEASE"/>
    <property type="match status" value="1"/>
</dbReference>
<comment type="caution">
    <text evidence="7">The sequence shown here is derived from an EMBL/GenBank/DDBJ whole genome shotgun (WGS) entry which is preliminary data.</text>
</comment>
<dbReference type="InterPro" id="IPR003653">
    <property type="entry name" value="Peptidase_C48_C"/>
</dbReference>
<accession>A0A9P5SVY8</accession>
<dbReference type="GO" id="GO:0006508">
    <property type="term" value="P:proteolysis"/>
    <property type="evidence" value="ECO:0007669"/>
    <property type="project" value="UniProtKB-KW"/>
</dbReference>
<feature type="compositionally biased region" description="Low complexity" evidence="5">
    <location>
        <begin position="127"/>
        <end position="147"/>
    </location>
</feature>
<name>A0A9P5SVY8_9FUNG</name>
<evidence type="ECO:0000259" key="6">
    <source>
        <dbReference type="PROSITE" id="PS50600"/>
    </source>
</evidence>
<evidence type="ECO:0000256" key="4">
    <source>
        <dbReference type="ARBA" id="ARBA00022807"/>
    </source>
</evidence>
<proteinExistence type="inferred from homology"/>
<dbReference type="AlphaFoldDB" id="A0A9P5SVY8"/>
<evidence type="ECO:0000256" key="1">
    <source>
        <dbReference type="ARBA" id="ARBA00005234"/>
    </source>
</evidence>